<dbReference type="AlphaFoldDB" id="A5TSF5"/>
<reference evidence="2" key="1">
    <citation type="submission" date="2006-07" db="EMBL/GenBank/DDBJ databases">
        <authorList>
            <person name="Qin X."/>
            <person name="Weinstock G.M."/>
        </authorList>
    </citation>
    <scope>NUCLEOTIDE SEQUENCE [LARGE SCALE GENOMIC DNA]</scope>
    <source>
        <strain evidence="2">ATCC 10953</strain>
    </source>
</reference>
<keyword evidence="1" id="KW-0472">Membrane</keyword>
<dbReference type="EMBL" id="CM000440">
    <property type="protein sequence ID" value="EDK87830.1"/>
    <property type="molecule type" value="Genomic_DNA"/>
</dbReference>
<evidence type="ECO:0000256" key="1">
    <source>
        <dbReference type="SAM" id="Phobius"/>
    </source>
</evidence>
<name>A5TSF5_FUSNP</name>
<evidence type="ECO:0000313" key="2">
    <source>
        <dbReference type="EMBL" id="EDK87830.1"/>
    </source>
</evidence>
<dbReference type="HOGENOM" id="CLU_2879385_0_0_0"/>
<accession>A5TSF5</accession>
<proteinExistence type="predicted"/>
<sequence length="63" mass="7190">MKNSIVNFIVLSIKIFSVIISSGNLAIKYFRRTNEGQNKKITEGKRCCNFSSLLCRWGSTRDC</sequence>
<dbReference type="Proteomes" id="UP000001921">
    <property type="component" value="Chromosome"/>
</dbReference>
<gene>
    <name evidence="2" type="ORF">FNP_0011</name>
</gene>
<organism evidence="2">
    <name type="scientific">Fusobacterium polymorphum ATCC 10953</name>
    <dbReference type="NCBI Taxonomy" id="393480"/>
    <lineage>
        <taxon>Bacteria</taxon>
        <taxon>Fusobacteriati</taxon>
        <taxon>Fusobacteriota</taxon>
        <taxon>Fusobacteriia</taxon>
        <taxon>Fusobacteriales</taxon>
        <taxon>Fusobacteriaceae</taxon>
        <taxon>Fusobacterium</taxon>
    </lineage>
</organism>
<protein>
    <submittedName>
        <fullName evidence="2">Uncharacterized protein</fullName>
    </submittedName>
</protein>
<feature type="transmembrane region" description="Helical" evidence="1">
    <location>
        <begin position="6"/>
        <end position="30"/>
    </location>
</feature>
<keyword evidence="1" id="KW-1133">Transmembrane helix</keyword>
<reference evidence="2" key="2">
    <citation type="submission" date="2007-05" db="EMBL/GenBank/DDBJ databases">
        <title>Genome sequence of Fusobacterium nucleatum subspecies polymorphum - a genetically tractable Fusobacterium.</title>
        <authorList>
            <person name="Karpathy S.E."/>
            <person name="Xiang Q."/>
            <person name="Gioia J."/>
            <person name="Jiang H."/>
            <person name="Liu Y."/>
            <person name="Petrosino J.F."/>
            <person name="Yerrapragada S."/>
            <person name="Fox G.E."/>
            <person name="Kinder Haake S."/>
            <person name="Weinstock G.M."/>
            <person name="Highlander S.K."/>
        </authorList>
    </citation>
    <scope>NUCLEOTIDE SEQUENCE [LARGE SCALE GENOMIC DNA]</scope>
    <source>
        <strain evidence="2">ATCC 10953</strain>
    </source>
</reference>
<keyword evidence="1" id="KW-0812">Transmembrane</keyword>